<feature type="transmembrane region" description="Helical" evidence="7">
    <location>
        <begin position="272"/>
        <end position="293"/>
    </location>
</feature>
<gene>
    <name evidence="9" type="ORF">DT065_04185</name>
</gene>
<dbReference type="PIRSF" id="PIRSF006066">
    <property type="entry name" value="HI0050"/>
    <property type="match status" value="1"/>
</dbReference>
<feature type="transmembrane region" description="Helical" evidence="7">
    <location>
        <begin position="167"/>
        <end position="192"/>
    </location>
</feature>
<evidence type="ECO:0000256" key="2">
    <source>
        <dbReference type="ARBA" id="ARBA00022475"/>
    </source>
</evidence>
<feature type="domain" description="TRAP C4-dicarboxylate transport system permease DctM subunit" evidence="8">
    <location>
        <begin position="5"/>
        <end position="416"/>
    </location>
</feature>
<dbReference type="AlphaFoldDB" id="A0A345BWG5"/>
<dbReference type="GO" id="GO:0022857">
    <property type="term" value="F:transmembrane transporter activity"/>
    <property type="evidence" value="ECO:0007669"/>
    <property type="project" value="TreeGrafter"/>
</dbReference>
<evidence type="ECO:0000256" key="4">
    <source>
        <dbReference type="ARBA" id="ARBA00022692"/>
    </source>
</evidence>
<dbReference type="KEGG" id="rue:DT065_04185"/>
<comment type="subcellular location">
    <subcellularLocation>
        <location evidence="1">Cell inner membrane</location>
        <topology evidence="1">Multi-pass membrane protein</topology>
    </subcellularLocation>
</comment>
<keyword evidence="6 7" id="KW-0472">Membrane</keyword>
<dbReference type="PANTHER" id="PTHR33362">
    <property type="entry name" value="SIALIC ACID TRAP TRANSPORTER PERMEASE PROTEIN SIAT-RELATED"/>
    <property type="match status" value="1"/>
</dbReference>
<evidence type="ECO:0000256" key="1">
    <source>
        <dbReference type="ARBA" id="ARBA00004429"/>
    </source>
</evidence>
<accession>A0A345BWG5</accession>
<evidence type="ECO:0000256" key="3">
    <source>
        <dbReference type="ARBA" id="ARBA00022519"/>
    </source>
</evidence>
<sequence length="426" mass="45557">MTILLVSLAIFLAVSVPIAITLGLSSLLLMQVNDISWVTMAQNTFESINSFTLLAIPFFILAGHIMQVGGISERLMDFASALLSWVRGGVGSVAVLTTMIFSTMSGSSSATTAAISPTMIPAMEKKGYPKRFAAATSASAGELGSVIPPAINMIVLGMVANISIGSLFLAGIIPGIMVGLSLIIVVMVIAKIKDFDPVTKVDKVQWFKNVLKTFADAFFALLMPAIILGGIYMGWFTPTEAAVIAVVYGLIVSLLIYRDLKLKDLFPIFKKAAFTSSIIMIIVAFAGIFGHILTTERVPHQLGEFIGSITENPIIFLLLANIMLLVIGMFIEAIAAIVIIVPILAPLAADFGIDPIHFGMIMILNLAIGMITPPVGVNLYVACQVANLRIEQIIRPVSIFFGVLIVNLLLVTYLPVLSTWLPSLGD</sequence>
<dbReference type="Pfam" id="PF06808">
    <property type="entry name" value="DctM"/>
    <property type="match status" value="1"/>
</dbReference>
<dbReference type="InterPro" id="IPR010656">
    <property type="entry name" value="DctM"/>
</dbReference>
<dbReference type="RefSeq" id="WP_114371156.1">
    <property type="nucleotide sequence ID" value="NZ_CP031092.1"/>
</dbReference>
<organism evidence="9 10">
    <name type="scientific">Salicibibacter kimchii</name>
    <dbReference type="NCBI Taxonomy" id="2099786"/>
    <lineage>
        <taxon>Bacteria</taxon>
        <taxon>Bacillati</taxon>
        <taxon>Bacillota</taxon>
        <taxon>Bacilli</taxon>
        <taxon>Bacillales</taxon>
        <taxon>Bacillaceae</taxon>
        <taxon>Salicibibacter</taxon>
    </lineage>
</organism>
<feature type="transmembrane region" description="Helical" evidence="7">
    <location>
        <begin position="393"/>
        <end position="416"/>
    </location>
</feature>
<dbReference type="InterPro" id="IPR004681">
    <property type="entry name" value="TRAP_DctM"/>
</dbReference>
<evidence type="ECO:0000256" key="6">
    <source>
        <dbReference type="ARBA" id="ARBA00023136"/>
    </source>
</evidence>
<dbReference type="Proteomes" id="UP000252100">
    <property type="component" value="Chromosome"/>
</dbReference>
<evidence type="ECO:0000313" key="10">
    <source>
        <dbReference type="Proteomes" id="UP000252100"/>
    </source>
</evidence>
<protein>
    <submittedName>
        <fullName evidence="9">TRAP transporter large permease</fullName>
    </submittedName>
</protein>
<name>A0A345BWG5_9BACI</name>
<keyword evidence="10" id="KW-1185">Reference proteome</keyword>
<proteinExistence type="predicted"/>
<evidence type="ECO:0000313" key="9">
    <source>
        <dbReference type="EMBL" id="AXF55296.1"/>
    </source>
</evidence>
<dbReference type="EMBL" id="CP031092">
    <property type="protein sequence ID" value="AXF55296.1"/>
    <property type="molecule type" value="Genomic_DNA"/>
</dbReference>
<keyword evidence="5 7" id="KW-1133">Transmembrane helix</keyword>
<dbReference type="OrthoDB" id="9785600at2"/>
<feature type="transmembrane region" description="Helical" evidence="7">
    <location>
        <begin position="78"/>
        <end position="101"/>
    </location>
</feature>
<reference evidence="9 10" key="1">
    <citation type="journal article" date="2018" name="J. Microbiol.">
        <title>Salicibibacter kimchii gen. nov., sp. nov., a moderately halophilic and alkalitolerant bacterium in the family Bacillaceae, isolated from kimchi.</title>
        <authorList>
            <person name="Jang J.Y."/>
            <person name="Oh Y.J."/>
            <person name="Lim S.K."/>
            <person name="Park H.K."/>
            <person name="Lee C."/>
            <person name="Kim J.Y."/>
            <person name="Lee M.A."/>
            <person name="Choi H.J."/>
        </authorList>
    </citation>
    <scope>NUCLEOTIDE SEQUENCE [LARGE SCALE GENOMIC DNA]</scope>
    <source>
        <strain evidence="9 10">NKC1-1</strain>
    </source>
</reference>
<feature type="transmembrane region" description="Helical" evidence="7">
    <location>
        <begin position="241"/>
        <end position="260"/>
    </location>
</feature>
<feature type="transmembrane region" description="Helical" evidence="7">
    <location>
        <begin position="213"/>
        <end position="235"/>
    </location>
</feature>
<keyword evidence="4 7" id="KW-0812">Transmembrane</keyword>
<evidence type="ECO:0000256" key="7">
    <source>
        <dbReference type="SAM" id="Phobius"/>
    </source>
</evidence>
<keyword evidence="3" id="KW-0997">Cell inner membrane</keyword>
<dbReference type="PANTHER" id="PTHR33362:SF3">
    <property type="entry name" value="SIALIC ACID TRAP TRANSPORTER PERMEASE PROTEIN SIAT"/>
    <property type="match status" value="1"/>
</dbReference>
<evidence type="ECO:0000259" key="8">
    <source>
        <dbReference type="Pfam" id="PF06808"/>
    </source>
</evidence>
<feature type="transmembrane region" description="Helical" evidence="7">
    <location>
        <begin position="47"/>
        <end position="66"/>
    </location>
</feature>
<dbReference type="NCBIfam" id="TIGR00786">
    <property type="entry name" value="dctM"/>
    <property type="match status" value="1"/>
</dbReference>
<keyword evidence="2" id="KW-1003">Cell membrane</keyword>
<feature type="transmembrane region" description="Helical" evidence="7">
    <location>
        <begin position="305"/>
        <end position="327"/>
    </location>
</feature>
<evidence type="ECO:0000256" key="5">
    <source>
        <dbReference type="ARBA" id="ARBA00022989"/>
    </source>
</evidence>
<feature type="transmembrane region" description="Helical" evidence="7">
    <location>
        <begin position="359"/>
        <end position="381"/>
    </location>
</feature>
<dbReference type="GO" id="GO:0005886">
    <property type="term" value="C:plasma membrane"/>
    <property type="evidence" value="ECO:0007669"/>
    <property type="project" value="UniProtKB-SubCell"/>
</dbReference>